<protein>
    <recommendedName>
        <fullName evidence="2">SWIM-type domain-containing protein</fullName>
    </recommendedName>
</protein>
<proteinExistence type="predicted"/>
<comment type="caution">
    <text evidence="3">The sequence shown here is derived from an EMBL/GenBank/DDBJ whole genome shotgun (WGS) entry which is preliminary data.</text>
</comment>
<sequence>MDLNGPICEVIDNNVSVQSDTSVDGAPASKKKKVQTGWYLVKTFDNISDADEAVSLENTWRFLRKENGDHRRYRCKAQQCPAEIYLLIEVSSIVSLYHTESEHNHVALGLLSNFGISQEVRNDIDKCLSLYLRHNCIKKRLSEKYGTETPSNKKLASYINKQRRHKLLCENKPVKEKAAISLGELGKWLAENSKVPENEHEPYVITYSLNWGSAPSFCFAITTKYLLKFVTHAKNIMTDTTNKLLWQGYSVLIIGTTDKNNIFFPICLGVSTTESKHDFHMIFSNLKESAMSLHSLPMTPSVLLCDSSKSLQEAFSEVFGSEPVIRICWKHFKSDVKKKVEELVEIRYRKRLLEDLAYLQSAQTQEFFASGMESFLARYKKQSKFLTYFKSQWVDQNQNWYLGAAIGSPETNKTLSTFVKDFDEITTTSFEGVPLFLGMSAFRVKQWSQKRNLEHFSNIPTIELEDWKEAYKILEVDPIKPIFVSNSSDYKQYLFLCPPEVGASQSKEEDSFDKYKKKVLLLGYYFVLTSITAQMDRWMESSCTCVDFCRNFKCKHIIALAITLGYVSIPPKVRGKIVGGKRKREVSALIVP</sequence>
<feature type="domain" description="SWIM-type" evidence="2">
    <location>
        <begin position="525"/>
        <end position="565"/>
    </location>
</feature>
<dbReference type="InterPro" id="IPR007527">
    <property type="entry name" value="Znf_SWIM"/>
</dbReference>
<accession>A0ABR3HI71</accession>
<keyword evidence="1" id="KW-0862">Zinc</keyword>
<reference evidence="3 4" key="1">
    <citation type="submission" date="2024-06" db="EMBL/GenBank/DDBJ databases">
        <title>A chromosome-level genome assembly of beet webworm, Loxostege sticticalis.</title>
        <authorList>
            <person name="Zhang Y."/>
        </authorList>
    </citation>
    <scope>NUCLEOTIDE SEQUENCE [LARGE SCALE GENOMIC DNA]</scope>
    <source>
        <strain evidence="3">AQ026</strain>
        <tissue evidence="3">Whole body</tissue>
    </source>
</reference>
<organism evidence="3 4">
    <name type="scientific">Loxostege sticticalis</name>
    <name type="common">Beet webworm moth</name>
    <dbReference type="NCBI Taxonomy" id="481309"/>
    <lineage>
        <taxon>Eukaryota</taxon>
        <taxon>Metazoa</taxon>
        <taxon>Ecdysozoa</taxon>
        <taxon>Arthropoda</taxon>
        <taxon>Hexapoda</taxon>
        <taxon>Insecta</taxon>
        <taxon>Pterygota</taxon>
        <taxon>Neoptera</taxon>
        <taxon>Endopterygota</taxon>
        <taxon>Lepidoptera</taxon>
        <taxon>Glossata</taxon>
        <taxon>Ditrysia</taxon>
        <taxon>Pyraloidea</taxon>
        <taxon>Crambidae</taxon>
        <taxon>Pyraustinae</taxon>
        <taxon>Loxostege</taxon>
    </lineage>
</organism>
<evidence type="ECO:0000313" key="4">
    <source>
        <dbReference type="Proteomes" id="UP001549920"/>
    </source>
</evidence>
<dbReference type="Proteomes" id="UP001549920">
    <property type="component" value="Unassembled WGS sequence"/>
</dbReference>
<evidence type="ECO:0000313" key="3">
    <source>
        <dbReference type="EMBL" id="KAL0870088.1"/>
    </source>
</evidence>
<evidence type="ECO:0000259" key="2">
    <source>
        <dbReference type="PROSITE" id="PS50966"/>
    </source>
</evidence>
<name>A0ABR3HI71_LOXSC</name>
<keyword evidence="1" id="KW-0479">Metal-binding</keyword>
<keyword evidence="4" id="KW-1185">Reference proteome</keyword>
<keyword evidence="1" id="KW-0863">Zinc-finger</keyword>
<evidence type="ECO:0000256" key="1">
    <source>
        <dbReference type="PROSITE-ProRule" id="PRU00325"/>
    </source>
</evidence>
<dbReference type="EMBL" id="JBEUOH010000019">
    <property type="protein sequence ID" value="KAL0870088.1"/>
    <property type="molecule type" value="Genomic_DNA"/>
</dbReference>
<dbReference type="PROSITE" id="PS50966">
    <property type="entry name" value="ZF_SWIM"/>
    <property type="match status" value="1"/>
</dbReference>
<gene>
    <name evidence="3" type="ORF">ABMA27_006248</name>
</gene>